<dbReference type="Proteomes" id="UP001178461">
    <property type="component" value="Chromosome 4"/>
</dbReference>
<evidence type="ECO:0000256" key="1">
    <source>
        <dbReference type="SAM" id="MobiDB-lite"/>
    </source>
</evidence>
<evidence type="ECO:0000313" key="2">
    <source>
        <dbReference type="EMBL" id="CAI5773736.1"/>
    </source>
</evidence>
<reference evidence="2" key="1">
    <citation type="submission" date="2022-12" db="EMBL/GenBank/DDBJ databases">
        <authorList>
            <person name="Alioto T."/>
            <person name="Alioto T."/>
            <person name="Gomez Garrido J."/>
        </authorList>
    </citation>
    <scope>NUCLEOTIDE SEQUENCE</scope>
</reference>
<accession>A0AA35K8J6</accession>
<keyword evidence="3" id="KW-1185">Reference proteome</keyword>
<dbReference type="AlphaFoldDB" id="A0AA35K8J6"/>
<evidence type="ECO:0000313" key="3">
    <source>
        <dbReference type="Proteomes" id="UP001178461"/>
    </source>
</evidence>
<proteinExistence type="predicted"/>
<name>A0AA35K8J6_9SAUR</name>
<feature type="compositionally biased region" description="Acidic residues" evidence="1">
    <location>
        <begin position="137"/>
        <end position="151"/>
    </location>
</feature>
<organism evidence="2 3">
    <name type="scientific">Podarcis lilfordi</name>
    <name type="common">Lilford's wall lizard</name>
    <dbReference type="NCBI Taxonomy" id="74358"/>
    <lineage>
        <taxon>Eukaryota</taxon>
        <taxon>Metazoa</taxon>
        <taxon>Chordata</taxon>
        <taxon>Craniata</taxon>
        <taxon>Vertebrata</taxon>
        <taxon>Euteleostomi</taxon>
        <taxon>Lepidosauria</taxon>
        <taxon>Squamata</taxon>
        <taxon>Bifurcata</taxon>
        <taxon>Unidentata</taxon>
        <taxon>Episquamata</taxon>
        <taxon>Laterata</taxon>
        <taxon>Lacertibaenia</taxon>
        <taxon>Lacertidae</taxon>
        <taxon>Podarcis</taxon>
    </lineage>
</organism>
<feature type="compositionally biased region" description="Basic and acidic residues" evidence="1">
    <location>
        <begin position="113"/>
        <end position="136"/>
    </location>
</feature>
<feature type="compositionally biased region" description="Acidic residues" evidence="1">
    <location>
        <begin position="170"/>
        <end position="185"/>
    </location>
</feature>
<protein>
    <submittedName>
        <fullName evidence="2">Uncharacterized protein</fullName>
    </submittedName>
</protein>
<gene>
    <name evidence="2" type="ORF">PODLI_1B038536</name>
</gene>
<dbReference type="EMBL" id="OX395129">
    <property type="protein sequence ID" value="CAI5773736.1"/>
    <property type="molecule type" value="Genomic_DNA"/>
</dbReference>
<sequence>MRSSTLQVFVILFLVFLPILCFESLFLFQGKDLFAEKDLDFCEVERPPLDTSEKPLGDRMMAARPPYPSFHGGRREAAALEPDQVRRSCLVGTEAEGWSNVMDWLGTEEWWEEAAREPGREDGSEPKEWRWRKDGWSEEEEGEAWEEEVSEAEGVTGLSELGDSVAECSAESEAEEEGGEWEEDG</sequence>
<feature type="region of interest" description="Disordered" evidence="1">
    <location>
        <begin position="113"/>
        <end position="185"/>
    </location>
</feature>